<evidence type="ECO:0000313" key="2">
    <source>
        <dbReference type="EMBL" id="MEQ2209375.1"/>
    </source>
</evidence>
<dbReference type="Proteomes" id="UP001434883">
    <property type="component" value="Unassembled WGS sequence"/>
</dbReference>
<evidence type="ECO:0000256" key="1">
    <source>
        <dbReference type="SAM" id="MobiDB-lite"/>
    </source>
</evidence>
<feature type="region of interest" description="Disordered" evidence="1">
    <location>
        <begin position="34"/>
        <end position="56"/>
    </location>
</feature>
<dbReference type="EMBL" id="JAHRIN010051251">
    <property type="protein sequence ID" value="MEQ2209375.1"/>
    <property type="molecule type" value="Genomic_DNA"/>
</dbReference>
<organism evidence="2 3">
    <name type="scientific">Xenoophorus captivus</name>
    <dbReference type="NCBI Taxonomy" id="1517983"/>
    <lineage>
        <taxon>Eukaryota</taxon>
        <taxon>Metazoa</taxon>
        <taxon>Chordata</taxon>
        <taxon>Craniata</taxon>
        <taxon>Vertebrata</taxon>
        <taxon>Euteleostomi</taxon>
        <taxon>Actinopterygii</taxon>
        <taxon>Neopterygii</taxon>
        <taxon>Teleostei</taxon>
        <taxon>Neoteleostei</taxon>
        <taxon>Acanthomorphata</taxon>
        <taxon>Ovalentaria</taxon>
        <taxon>Atherinomorphae</taxon>
        <taxon>Cyprinodontiformes</taxon>
        <taxon>Goodeidae</taxon>
        <taxon>Xenoophorus</taxon>
    </lineage>
</organism>
<reference evidence="2 3" key="1">
    <citation type="submission" date="2021-06" db="EMBL/GenBank/DDBJ databases">
        <authorList>
            <person name="Palmer J.M."/>
        </authorList>
    </citation>
    <scope>NUCLEOTIDE SEQUENCE [LARGE SCALE GENOMIC DNA]</scope>
    <source>
        <strain evidence="2 3">XC_2019</strain>
        <tissue evidence="2">Muscle</tissue>
    </source>
</reference>
<sequence>GGPVFTSSGSGRGAGVCIPVQLNTSVNLKTSGLLTAASPGRGPQVEEEGVWPTAQEDQPLTEELQSLRLLQSLNLNRRITPRTVQNSSYITHSAPGTLELNLAGGHEVIRTWRQRSDFSQSAARPSSRICQRGLCRQL</sequence>
<protein>
    <submittedName>
        <fullName evidence="2">Uncharacterized protein</fullName>
    </submittedName>
</protein>
<name>A0ABV0RMR5_9TELE</name>
<proteinExistence type="predicted"/>
<gene>
    <name evidence="2" type="ORF">XENOCAPTIV_029267</name>
</gene>
<feature type="non-terminal residue" evidence="2">
    <location>
        <position position="1"/>
    </location>
</feature>
<accession>A0ABV0RMR5</accession>
<evidence type="ECO:0000313" key="3">
    <source>
        <dbReference type="Proteomes" id="UP001434883"/>
    </source>
</evidence>
<comment type="caution">
    <text evidence="2">The sequence shown here is derived from an EMBL/GenBank/DDBJ whole genome shotgun (WGS) entry which is preliminary data.</text>
</comment>
<keyword evidence="3" id="KW-1185">Reference proteome</keyword>